<name>A0ABV0CT89_9SPHN</name>
<dbReference type="EMBL" id="JBDLBR010000001">
    <property type="protein sequence ID" value="MEN7536093.1"/>
    <property type="molecule type" value="Genomic_DNA"/>
</dbReference>
<reference evidence="5 6" key="1">
    <citation type="submission" date="2024-05" db="EMBL/GenBank/DDBJ databases">
        <authorList>
            <person name="Park S."/>
        </authorList>
    </citation>
    <scope>NUCLEOTIDE SEQUENCE [LARGE SCALE GENOMIC DNA]</scope>
    <source>
        <strain evidence="5 6">DGU5</strain>
    </source>
</reference>
<gene>
    <name evidence="5" type="ORF">ABDJ38_02770</name>
</gene>
<dbReference type="PROSITE" id="PS51762">
    <property type="entry name" value="GH16_2"/>
    <property type="match status" value="1"/>
</dbReference>
<evidence type="ECO:0000256" key="3">
    <source>
        <dbReference type="SAM" id="SignalP"/>
    </source>
</evidence>
<evidence type="ECO:0000259" key="4">
    <source>
        <dbReference type="PROSITE" id="PS51762"/>
    </source>
</evidence>
<dbReference type="RefSeq" id="WP_346783546.1">
    <property type="nucleotide sequence ID" value="NZ_JBDLBR010000001.1"/>
</dbReference>
<evidence type="ECO:0000313" key="6">
    <source>
        <dbReference type="Proteomes" id="UP001484535"/>
    </source>
</evidence>
<dbReference type="InterPro" id="IPR013320">
    <property type="entry name" value="ConA-like_dom_sf"/>
</dbReference>
<organism evidence="5 6">
    <name type="scientific">Aurantiacibacter flavus</name>
    <dbReference type="NCBI Taxonomy" id="3145232"/>
    <lineage>
        <taxon>Bacteria</taxon>
        <taxon>Pseudomonadati</taxon>
        <taxon>Pseudomonadota</taxon>
        <taxon>Alphaproteobacteria</taxon>
        <taxon>Sphingomonadales</taxon>
        <taxon>Erythrobacteraceae</taxon>
        <taxon>Aurantiacibacter</taxon>
    </lineage>
</organism>
<evidence type="ECO:0000256" key="1">
    <source>
        <dbReference type="ARBA" id="ARBA00006865"/>
    </source>
</evidence>
<feature type="signal peptide" evidence="3">
    <location>
        <begin position="1"/>
        <end position="19"/>
    </location>
</feature>
<dbReference type="Gene3D" id="2.60.120.200">
    <property type="match status" value="1"/>
</dbReference>
<dbReference type="InterPro" id="IPR000757">
    <property type="entry name" value="Beta-glucanase-like"/>
</dbReference>
<keyword evidence="3" id="KW-0732">Signal</keyword>
<comment type="similarity">
    <text evidence="1">Belongs to the glycosyl hydrolase 16 family.</text>
</comment>
<feature type="chain" id="PRO_5046002962" evidence="3">
    <location>
        <begin position="20"/>
        <end position="316"/>
    </location>
</feature>
<comment type="caution">
    <text evidence="5">The sequence shown here is derived from an EMBL/GenBank/DDBJ whole genome shotgun (WGS) entry which is preliminary data.</text>
</comment>
<accession>A0ABV0CT89</accession>
<dbReference type="SUPFAM" id="SSF49899">
    <property type="entry name" value="Concanavalin A-like lectins/glucanases"/>
    <property type="match status" value="1"/>
</dbReference>
<feature type="domain" description="GH16" evidence="4">
    <location>
        <begin position="91"/>
        <end position="316"/>
    </location>
</feature>
<proteinExistence type="inferred from homology"/>
<dbReference type="Pfam" id="PF00722">
    <property type="entry name" value="Glyco_hydro_16"/>
    <property type="match status" value="1"/>
</dbReference>
<evidence type="ECO:0000256" key="2">
    <source>
        <dbReference type="SAM" id="MobiDB-lite"/>
    </source>
</evidence>
<evidence type="ECO:0000313" key="5">
    <source>
        <dbReference type="EMBL" id="MEN7536093.1"/>
    </source>
</evidence>
<feature type="region of interest" description="Disordered" evidence="2">
    <location>
        <begin position="73"/>
        <end position="97"/>
    </location>
</feature>
<sequence>MWKYATKVGPIFTGCSVCAVVMVAGLGAELPAAVESICIGEDITTTSLDCNTGDAVSPRFKGLGNGVYYSESGAKGRSSADPDTASSGSDQTLGTGDLPSIDISTMMLFDYSQRWHASNWDHGFSDIPWKFDHVTANGSDIVLRLDDTGAPELKGVGQEGHYRGVWEADVTLPDMREGFVAAPLWLYTKYNDGMAGEIDFEFTRLGLQLTLHSEHTGAHKQHGVTVMAGQDWSGQRYKLGIRADIRAGYIEMYVNGEKVHTFRRSDSPDAFPTEPMIPLMSMWTAKSGLGWAEGWLGKWDGGTQTMTVHGYAYSPF</sequence>
<protein>
    <submittedName>
        <fullName evidence="5">Family 16 glycosylhydrolase</fullName>
    </submittedName>
</protein>
<feature type="compositionally biased region" description="Polar residues" evidence="2">
    <location>
        <begin position="84"/>
        <end position="94"/>
    </location>
</feature>
<dbReference type="Proteomes" id="UP001484535">
    <property type="component" value="Unassembled WGS sequence"/>
</dbReference>
<keyword evidence="6" id="KW-1185">Reference proteome</keyword>